<evidence type="ECO:0008006" key="5">
    <source>
        <dbReference type="Google" id="ProtNLM"/>
    </source>
</evidence>
<keyword evidence="1" id="KW-1133">Transmembrane helix</keyword>
<dbReference type="Proteomes" id="UP000015527">
    <property type="component" value="Unassembled WGS sequence"/>
</dbReference>
<proteinExistence type="predicted"/>
<organism evidence="3 4">
    <name type="scientific">Novosphingobium lindaniclasticum LE124</name>
    <dbReference type="NCBI Taxonomy" id="1096930"/>
    <lineage>
        <taxon>Bacteria</taxon>
        <taxon>Pseudomonadati</taxon>
        <taxon>Pseudomonadota</taxon>
        <taxon>Alphaproteobacteria</taxon>
        <taxon>Sphingomonadales</taxon>
        <taxon>Sphingomonadaceae</taxon>
        <taxon>Novosphingobium</taxon>
    </lineage>
</organism>
<feature type="transmembrane region" description="Helical" evidence="1">
    <location>
        <begin position="94"/>
        <end position="115"/>
    </location>
</feature>
<evidence type="ECO:0000256" key="1">
    <source>
        <dbReference type="SAM" id="Phobius"/>
    </source>
</evidence>
<accession>T0HWH7</accession>
<reference evidence="3 4" key="1">
    <citation type="journal article" date="2013" name="Genome Announc.">
        <title>Genome Sequence of Novosphingobium lindaniclasticum LE124T, Isolated from a Hexachlorocyclohexane Dumpsite.</title>
        <authorList>
            <person name="Saxena A."/>
            <person name="Nayyar N."/>
            <person name="Sangwan N."/>
            <person name="Kumari R."/>
            <person name="Khurana J.P."/>
            <person name="Lal R."/>
        </authorList>
    </citation>
    <scope>NUCLEOTIDE SEQUENCE [LARGE SCALE GENOMIC DNA]</scope>
    <source>
        <strain evidence="3 4">LE124</strain>
    </source>
</reference>
<feature type="signal peptide" evidence="2">
    <location>
        <begin position="1"/>
        <end position="36"/>
    </location>
</feature>
<dbReference type="EMBL" id="ATHL01000056">
    <property type="protein sequence ID" value="EQB17427.1"/>
    <property type="molecule type" value="Genomic_DNA"/>
</dbReference>
<evidence type="ECO:0000256" key="2">
    <source>
        <dbReference type="SAM" id="SignalP"/>
    </source>
</evidence>
<dbReference type="InterPro" id="IPR007039">
    <property type="entry name" value="TrbC/VirB2"/>
</dbReference>
<keyword evidence="1" id="KW-0472">Membrane</keyword>
<keyword evidence="1" id="KW-0812">Transmembrane</keyword>
<protein>
    <recommendedName>
        <fullName evidence="5">Type VI secretion protein</fullName>
    </recommendedName>
</protein>
<dbReference type="eggNOG" id="COG3838">
    <property type="taxonomic scope" value="Bacteria"/>
</dbReference>
<keyword evidence="2" id="KW-0732">Signal</keyword>
<feature type="transmembrane region" description="Helical" evidence="1">
    <location>
        <begin position="60"/>
        <end position="82"/>
    </location>
</feature>
<feature type="chain" id="PRO_5004576791" description="Type VI secretion protein" evidence="2">
    <location>
        <begin position="37"/>
        <end position="117"/>
    </location>
</feature>
<comment type="caution">
    <text evidence="3">The sequence shown here is derived from an EMBL/GenBank/DDBJ whole genome shotgun (WGS) entry which is preliminary data.</text>
</comment>
<gene>
    <name evidence="3" type="ORF">L284_08525</name>
</gene>
<keyword evidence="4" id="KW-1185">Reference proteome</keyword>
<dbReference type="AlphaFoldDB" id="T0HWH7"/>
<dbReference type="Pfam" id="PF04956">
    <property type="entry name" value="TrbC"/>
    <property type="match status" value="1"/>
</dbReference>
<evidence type="ECO:0000313" key="4">
    <source>
        <dbReference type="Proteomes" id="UP000015527"/>
    </source>
</evidence>
<name>T0HWH7_9SPHN</name>
<evidence type="ECO:0000313" key="3">
    <source>
        <dbReference type="EMBL" id="EQB17427.1"/>
    </source>
</evidence>
<dbReference type="PATRIC" id="fig|1096930.3.peg.1687"/>
<dbReference type="RefSeq" id="WP_021233608.1">
    <property type="nucleotide sequence ID" value="NZ_ATHL01000056.1"/>
</dbReference>
<sequence>MIRYTQLKTRKVRGYLANFAALVAAGLGFVPSLAQAQQVMRADPAGSGPIVNALGWLQGTLLGNVATAVAVMAVAAVGFMMLTGRMNWRFGATVIIGVFILFGAGAIVTGIQSAAVG</sequence>